<feature type="transmembrane region" description="Helical" evidence="1">
    <location>
        <begin position="114"/>
        <end position="137"/>
    </location>
</feature>
<dbReference type="Pfam" id="PF26512">
    <property type="entry name" value="SOI"/>
    <property type="match status" value="1"/>
</dbReference>
<feature type="transmembrane region" description="Helical" evidence="1">
    <location>
        <begin position="45"/>
        <end position="64"/>
    </location>
</feature>
<dbReference type="EMBL" id="CADIKM010000105">
    <property type="protein sequence ID" value="CAB3807607.1"/>
    <property type="molecule type" value="Genomic_DNA"/>
</dbReference>
<dbReference type="RefSeq" id="WP_175108420.1">
    <property type="nucleotide sequence ID" value="NZ_CADIKM010000105.1"/>
</dbReference>
<evidence type="ECO:0000256" key="1">
    <source>
        <dbReference type="SAM" id="Phobius"/>
    </source>
</evidence>
<dbReference type="AlphaFoldDB" id="A0A6S7BQB1"/>
<keyword evidence="1" id="KW-0472">Membrane</keyword>
<name>A0A6S7BQB1_9BURK</name>
<dbReference type="InterPro" id="IPR058965">
    <property type="entry name" value="SOI/HabA-like"/>
</dbReference>
<protein>
    <submittedName>
        <fullName evidence="2">Uncharacterized protein</fullName>
    </submittedName>
</protein>
<keyword evidence="3" id="KW-1185">Reference proteome</keyword>
<accession>A0A6S7BQB1</accession>
<gene>
    <name evidence="2" type="ORF">LMG28138_05945</name>
</gene>
<sequence length="139" mass="13980">MHTAARQLVFHGSIVLLFGLLLGAPYAKAIKRGAPPNIVNSWRVAHLSLPIGATLMLAVAALLPSMTVPTALAWLIAIAFIVSAYGFCVSTPLAALTGERGLSSGGAGLGGLVYFGNLVGAVASIVGAAALVIAAFLSL</sequence>
<keyword evidence="1" id="KW-1133">Transmembrane helix</keyword>
<proteinExistence type="predicted"/>
<evidence type="ECO:0000313" key="3">
    <source>
        <dbReference type="Proteomes" id="UP000494115"/>
    </source>
</evidence>
<keyword evidence="1" id="KW-0812">Transmembrane</keyword>
<feature type="transmembrane region" description="Helical" evidence="1">
    <location>
        <begin position="71"/>
        <end position="94"/>
    </location>
</feature>
<reference evidence="2 3" key="1">
    <citation type="submission" date="2020-04" db="EMBL/GenBank/DDBJ databases">
        <authorList>
            <person name="De Canck E."/>
        </authorList>
    </citation>
    <scope>NUCLEOTIDE SEQUENCE [LARGE SCALE GENOMIC DNA]</scope>
    <source>
        <strain evidence="2 3">LMG 28138</strain>
    </source>
</reference>
<evidence type="ECO:0000313" key="2">
    <source>
        <dbReference type="EMBL" id="CAB3807607.1"/>
    </source>
</evidence>
<organism evidence="2 3">
    <name type="scientific">Pararobbsia alpina</name>
    <dbReference type="NCBI Taxonomy" id="621374"/>
    <lineage>
        <taxon>Bacteria</taxon>
        <taxon>Pseudomonadati</taxon>
        <taxon>Pseudomonadota</taxon>
        <taxon>Betaproteobacteria</taxon>
        <taxon>Burkholderiales</taxon>
        <taxon>Burkholderiaceae</taxon>
        <taxon>Pararobbsia</taxon>
    </lineage>
</organism>
<dbReference type="Proteomes" id="UP000494115">
    <property type="component" value="Unassembled WGS sequence"/>
</dbReference>